<evidence type="ECO:0000313" key="19">
    <source>
        <dbReference type="Proteomes" id="UP000294802"/>
    </source>
</evidence>
<comment type="caution">
    <text evidence="18">The sequence shown here is derived from an EMBL/GenBank/DDBJ whole genome shotgun (WGS) entry which is preliminary data.</text>
</comment>
<dbReference type="UniPathway" id="UPA00051">
    <property type="reaction ID" value="UER00465"/>
</dbReference>
<dbReference type="RefSeq" id="WP_133444571.1">
    <property type="nucleotide sequence ID" value="NZ_SCWB01000021.1"/>
</dbReference>
<sequence>MKKINIALLGLGTVGTGVVNILEENKAQLEKTMDALISIKHIYVKNIKKDRAINTELYHLTDDINDILNDETLDIVVEVMGGIDQTYGYLKHLMTNGVHVITANKDMLAVHLEELETLAGNKEISLKYEASVAGGIPIVNAINNGLNANGIKHFMGIFNGTSNFILSKMSIDGLSFDEALAIATELGYAEADPTADVDGIDAQRKVVITSFLAFNKYITLEDCVVQGIREVSSLDMRLAAKLGYSIKLIGQAYLDHDRIEASVKPTCLPLSHQLSHVNYEYNAIYIDGSAVGDTMYYGKGAGSLATGSAVVSDLLHVIRYIDTKLHTLPPHFEIESKELLRKKHILIIGDAALSDVFNGRGVTEQGMTAIELLDLSPDVEYKVNSLDNIKIYEIEGI</sequence>
<dbReference type="SUPFAM" id="SSF55347">
    <property type="entry name" value="Glyceraldehyde-3-phosphate dehydrogenase-like, C-terminal domain"/>
    <property type="match status" value="1"/>
</dbReference>
<comment type="pathway">
    <text evidence="2 14">Amino-acid biosynthesis; L-methionine biosynthesis via de novo pathway; L-homoserine from L-aspartate: step 3/3.</text>
</comment>
<dbReference type="GO" id="GO:0009086">
    <property type="term" value="P:methionine biosynthetic process"/>
    <property type="evidence" value="ECO:0007669"/>
    <property type="project" value="UniProtKB-KW"/>
</dbReference>
<keyword evidence="13 14" id="KW-0521">NADP</keyword>
<feature type="binding site" evidence="13">
    <location>
        <position position="105"/>
    </location>
    <ligand>
        <name>NADPH</name>
        <dbReference type="ChEBI" id="CHEBI:57783"/>
    </ligand>
</feature>
<keyword evidence="10 14" id="KW-0486">Methionine biosynthesis</keyword>
<organism evidence="18 19">
    <name type="scientific">Macrococcus lamae</name>
    <dbReference type="NCBI Taxonomy" id="198484"/>
    <lineage>
        <taxon>Bacteria</taxon>
        <taxon>Bacillati</taxon>
        <taxon>Bacillota</taxon>
        <taxon>Bacilli</taxon>
        <taxon>Bacillales</taxon>
        <taxon>Staphylococcaceae</taxon>
        <taxon>Macrococcus</taxon>
    </lineage>
</organism>
<dbReference type="InterPro" id="IPR005106">
    <property type="entry name" value="Asp/hSer_DH_NAD-bd"/>
</dbReference>
<dbReference type="InterPro" id="IPR016204">
    <property type="entry name" value="HDH"/>
</dbReference>
<comment type="similarity">
    <text evidence="3 15">Belongs to the homoserine dehydrogenase family.</text>
</comment>
<dbReference type="InterPro" id="IPR001342">
    <property type="entry name" value="HDH_cat"/>
</dbReference>
<dbReference type="GO" id="GO:0004412">
    <property type="term" value="F:homoserine dehydrogenase activity"/>
    <property type="evidence" value="ECO:0007669"/>
    <property type="project" value="UniProtKB-EC"/>
</dbReference>
<keyword evidence="6 14" id="KW-0028">Amino-acid biosynthesis</keyword>
<evidence type="ECO:0000256" key="15">
    <source>
        <dbReference type="RuleBase" id="RU004171"/>
    </source>
</evidence>
<feature type="domain" description="Aspartate/homoserine dehydrogenase NAD-binding" evidence="17">
    <location>
        <begin position="10"/>
        <end position="125"/>
    </location>
</feature>
<keyword evidence="8 14" id="KW-0560">Oxidoreductase</keyword>
<accession>A0A4R6BS87</accession>
<dbReference type="Pfam" id="PF00742">
    <property type="entry name" value="Homoserine_dh"/>
    <property type="match status" value="1"/>
</dbReference>
<comment type="catalytic activity">
    <reaction evidence="11">
        <text>L-homoserine + NADP(+) = L-aspartate 4-semialdehyde + NADPH + H(+)</text>
        <dbReference type="Rhea" id="RHEA:15761"/>
        <dbReference type="ChEBI" id="CHEBI:15378"/>
        <dbReference type="ChEBI" id="CHEBI:57476"/>
        <dbReference type="ChEBI" id="CHEBI:57783"/>
        <dbReference type="ChEBI" id="CHEBI:58349"/>
        <dbReference type="ChEBI" id="CHEBI:537519"/>
        <dbReference type="EC" id="1.1.1.3"/>
    </reaction>
    <physiologicalReaction direction="right-to-left" evidence="11">
        <dbReference type="Rhea" id="RHEA:15763"/>
    </physiologicalReaction>
</comment>
<evidence type="ECO:0000256" key="3">
    <source>
        <dbReference type="ARBA" id="ARBA00006753"/>
    </source>
</evidence>
<evidence type="ECO:0000256" key="2">
    <source>
        <dbReference type="ARBA" id="ARBA00005062"/>
    </source>
</evidence>
<evidence type="ECO:0000313" key="18">
    <source>
        <dbReference type="EMBL" id="TDM05273.1"/>
    </source>
</evidence>
<evidence type="ECO:0000256" key="12">
    <source>
        <dbReference type="PIRSR" id="PIRSR000098-1"/>
    </source>
</evidence>
<protein>
    <recommendedName>
        <fullName evidence="5 14">Homoserine dehydrogenase</fullName>
        <ecNumber evidence="4 14">1.1.1.3</ecNumber>
    </recommendedName>
</protein>
<evidence type="ECO:0000256" key="1">
    <source>
        <dbReference type="ARBA" id="ARBA00005056"/>
    </source>
</evidence>
<dbReference type="PROSITE" id="PS01042">
    <property type="entry name" value="HOMOSER_DHGENASE"/>
    <property type="match status" value="1"/>
</dbReference>
<dbReference type="PANTHER" id="PTHR43331">
    <property type="entry name" value="HOMOSERINE DEHYDROGENASE"/>
    <property type="match status" value="1"/>
</dbReference>
<evidence type="ECO:0000256" key="14">
    <source>
        <dbReference type="RuleBase" id="RU000579"/>
    </source>
</evidence>
<feature type="active site" description="Proton donor" evidence="12">
    <location>
        <position position="205"/>
    </location>
</feature>
<gene>
    <name evidence="18" type="ORF">ERX29_10205</name>
</gene>
<evidence type="ECO:0000256" key="5">
    <source>
        <dbReference type="ARBA" id="ARBA00013376"/>
    </source>
</evidence>
<dbReference type="Proteomes" id="UP000294802">
    <property type="component" value="Unassembled WGS sequence"/>
</dbReference>
<comment type="pathway">
    <text evidence="1 14">Amino-acid biosynthesis; L-threonine biosynthesis; L-threonine from L-aspartate: step 3/5.</text>
</comment>
<dbReference type="Gene3D" id="3.40.50.720">
    <property type="entry name" value="NAD(P)-binding Rossmann-like Domain"/>
    <property type="match status" value="1"/>
</dbReference>
<name>A0A4R6BS87_9STAP</name>
<reference evidence="18 19" key="1">
    <citation type="submission" date="2019-01" db="EMBL/GenBank/DDBJ databases">
        <title>Draft genome sequences of the type strains of six Macrococcus species.</title>
        <authorList>
            <person name="Mazhar S."/>
            <person name="Altermann E."/>
            <person name="Hill C."/>
            <person name="Mcauliffe O."/>
        </authorList>
    </citation>
    <scope>NUCLEOTIDE SEQUENCE [LARGE SCALE GENOMIC DNA]</scope>
    <source>
        <strain evidence="18 19">CCM4815</strain>
    </source>
</reference>
<feature type="binding site" evidence="13">
    <location>
        <position position="190"/>
    </location>
    <ligand>
        <name>L-homoserine</name>
        <dbReference type="ChEBI" id="CHEBI:57476"/>
    </ligand>
</feature>
<dbReference type="OrthoDB" id="9808167at2"/>
<dbReference type="EC" id="1.1.1.3" evidence="4 14"/>
<evidence type="ECO:0000256" key="9">
    <source>
        <dbReference type="ARBA" id="ARBA00023053"/>
    </source>
</evidence>
<evidence type="ECO:0000256" key="7">
    <source>
        <dbReference type="ARBA" id="ARBA00022697"/>
    </source>
</evidence>
<dbReference type="GO" id="GO:0050661">
    <property type="term" value="F:NADP binding"/>
    <property type="evidence" value="ECO:0007669"/>
    <property type="project" value="InterPro"/>
</dbReference>
<dbReference type="Pfam" id="PF03447">
    <property type="entry name" value="NAD_binding_3"/>
    <property type="match status" value="1"/>
</dbReference>
<dbReference type="Gene3D" id="3.30.360.10">
    <property type="entry name" value="Dihydrodipicolinate Reductase, domain 2"/>
    <property type="match status" value="1"/>
</dbReference>
<dbReference type="PIRSF" id="PIRSF000098">
    <property type="entry name" value="Homoser_dehydrog"/>
    <property type="match status" value="1"/>
</dbReference>
<dbReference type="FunFam" id="3.30.360.10:FF:000005">
    <property type="entry name" value="Homoserine dehydrogenase"/>
    <property type="match status" value="1"/>
</dbReference>
<proteinExistence type="inferred from homology"/>
<keyword evidence="19" id="KW-1185">Reference proteome</keyword>
<dbReference type="InterPro" id="IPR019811">
    <property type="entry name" value="HDH_CS"/>
</dbReference>
<evidence type="ECO:0000256" key="4">
    <source>
        <dbReference type="ARBA" id="ARBA00013213"/>
    </source>
</evidence>
<dbReference type="EMBL" id="SCWB01000021">
    <property type="protein sequence ID" value="TDM05273.1"/>
    <property type="molecule type" value="Genomic_DNA"/>
</dbReference>
<evidence type="ECO:0000259" key="16">
    <source>
        <dbReference type="Pfam" id="PF00742"/>
    </source>
</evidence>
<dbReference type="SUPFAM" id="SSF51735">
    <property type="entry name" value="NAD(P)-binding Rossmann-fold domains"/>
    <property type="match status" value="1"/>
</dbReference>
<evidence type="ECO:0000256" key="10">
    <source>
        <dbReference type="ARBA" id="ARBA00023167"/>
    </source>
</evidence>
<dbReference type="AlphaFoldDB" id="A0A4R6BS87"/>
<evidence type="ECO:0000256" key="13">
    <source>
        <dbReference type="PIRSR" id="PIRSR000098-2"/>
    </source>
</evidence>
<evidence type="ECO:0000256" key="8">
    <source>
        <dbReference type="ARBA" id="ARBA00023002"/>
    </source>
</evidence>
<dbReference type="NCBIfam" id="NF004976">
    <property type="entry name" value="PRK06349.1"/>
    <property type="match status" value="1"/>
</dbReference>
<keyword evidence="9" id="KW-0915">Sodium</keyword>
<dbReference type="UniPathway" id="UPA00050">
    <property type="reaction ID" value="UER00063"/>
</dbReference>
<keyword evidence="7 14" id="KW-0791">Threonine biosynthesis</keyword>
<evidence type="ECO:0000256" key="6">
    <source>
        <dbReference type="ARBA" id="ARBA00022605"/>
    </source>
</evidence>
<dbReference type="InterPro" id="IPR036291">
    <property type="entry name" value="NAD(P)-bd_dom_sf"/>
</dbReference>
<feature type="domain" description="Homoserine dehydrogenase catalytic" evidence="16">
    <location>
        <begin position="137"/>
        <end position="315"/>
    </location>
</feature>
<evidence type="ECO:0000259" key="17">
    <source>
        <dbReference type="Pfam" id="PF03447"/>
    </source>
</evidence>
<evidence type="ECO:0000256" key="11">
    <source>
        <dbReference type="ARBA" id="ARBA00048841"/>
    </source>
</evidence>
<dbReference type="GO" id="GO:0009088">
    <property type="term" value="P:threonine biosynthetic process"/>
    <property type="evidence" value="ECO:0007669"/>
    <property type="project" value="UniProtKB-UniPathway"/>
</dbReference>
<feature type="binding site" evidence="13">
    <location>
        <begin position="9"/>
        <end position="16"/>
    </location>
    <ligand>
        <name>NADP(+)</name>
        <dbReference type="ChEBI" id="CHEBI:58349"/>
    </ligand>
</feature>
<dbReference type="PANTHER" id="PTHR43331:SF1">
    <property type="entry name" value="HOMOSERINE DEHYDROGENASE"/>
    <property type="match status" value="1"/>
</dbReference>